<dbReference type="GeneID" id="4391695"/>
<evidence type="ECO:0000313" key="2">
    <source>
        <dbReference type="EMBL" id="EAQ87951.1"/>
    </source>
</evidence>
<protein>
    <recommendedName>
        <fullName evidence="1">HNH nuclease domain-containing protein</fullName>
    </recommendedName>
</protein>
<accession>Q2H0X6</accession>
<dbReference type="OrthoDB" id="2142759at2759"/>
<dbReference type="Pfam" id="PF13391">
    <property type="entry name" value="HNH_2"/>
    <property type="match status" value="1"/>
</dbReference>
<name>Q2H0X6_CHAGB</name>
<evidence type="ECO:0000259" key="1">
    <source>
        <dbReference type="Pfam" id="PF13391"/>
    </source>
</evidence>
<feature type="domain" description="HNH nuclease" evidence="1">
    <location>
        <begin position="12"/>
        <end position="36"/>
    </location>
</feature>
<reference evidence="3" key="1">
    <citation type="journal article" date="2015" name="Genome Announc.">
        <title>Draft genome sequence of the cellulolytic fungus Chaetomium globosum.</title>
        <authorList>
            <person name="Cuomo C.A."/>
            <person name="Untereiner W.A."/>
            <person name="Ma L.-J."/>
            <person name="Grabherr M."/>
            <person name="Birren B.W."/>
        </authorList>
    </citation>
    <scope>NUCLEOTIDE SEQUENCE [LARGE SCALE GENOMIC DNA]</scope>
    <source>
        <strain evidence="3">ATCC 6205 / CBS 148.51 / DSM 1962 / NBRC 6347 / NRRL 1970</strain>
    </source>
</reference>
<dbReference type="Proteomes" id="UP000001056">
    <property type="component" value="Unassembled WGS sequence"/>
</dbReference>
<organism evidence="2 3">
    <name type="scientific">Chaetomium globosum (strain ATCC 6205 / CBS 148.51 / DSM 1962 / NBRC 6347 / NRRL 1970)</name>
    <name type="common">Soil fungus</name>
    <dbReference type="NCBI Taxonomy" id="306901"/>
    <lineage>
        <taxon>Eukaryota</taxon>
        <taxon>Fungi</taxon>
        <taxon>Dikarya</taxon>
        <taxon>Ascomycota</taxon>
        <taxon>Pezizomycotina</taxon>
        <taxon>Sordariomycetes</taxon>
        <taxon>Sordariomycetidae</taxon>
        <taxon>Sordariales</taxon>
        <taxon>Chaetomiaceae</taxon>
        <taxon>Chaetomium</taxon>
    </lineage>
</organism>
<dbReference type="HOGENOM" id="CLU_3050157_0_0_1"/>
<sequence>MFRYALWSDCVTTDDPLDVVLLRSDIHALFDARRFFLGAQERGVGQPRLVWEPQ</sequence>
<gene>
    <name evidence="2" type="ORF">CHGG_04570</name>
</gene>
<dbReference type="RefSeq" id="XP_001223784.1">
    <property type="nucleotide sequence ID" value="XM_001223783.1"/>
</dbReference>
<proteinExistence type="predicted"/>
<dbReference type="EMBL" id="CH408032">
    <property type="protein sequence ID" value="EAQ87951.1"/>
    <property type="molecule type" value="Genomic_DNA"/>
</dbReference>
<dbReference type="AlphaFoldDB" id="Q2H0X6"/>
<dbReference type="VEuPathDB" id="FungiDB:CHGG_04570"/>
<dbReference type="InParanoid" id="Q2H0X6"/>
<evidence type="ECO:0000313" key="3">
    <source>
        <dbReference type="Proteomes" id="UP000001056"/>
    </source>
</evidence>
<keyword evidence="3" id="KW-1185">Reference proteome</keyword>
<dbReference type="InterPro" id="IPR003615">
    <property type="entry name" value="HNH_nuc"/>
</dbReference>